<sequence>MSSGNKRIKGISVSRPFYYGSIAYPLNGKKASDADHTHKWTVMVKGLDNEDLSYYIKKVVFKLHETYPNPLRSIEQPPFEVSETGWGEFEIMIKIHFQNVVSEKPVVLYHHLRLHPYEDDVNGQPWPKDKPVMSLLYDELVFNEPTESLYQVFADHNALNVNLPNKKTIKDPSLPMFSTQLEQEENERLDNALDEINSQVATLQQKISSLD</sequence>
<dbReference type="Pfam" id="PF03366">
    <property type="entry name" value="YEATS"/>
    <property type="match status" value="1"/>
</dbReference>
<keyword evidence="2" id="KW-0805">Transcription regulation</keyword>
<dbReference type="Proteomes" id="UP000053815">
    <property type="component" value="Unassembled WGS sequence"/>
</dbReference>
<dbReference type="Gene3D" id="2.60.40.1970">
    <property type="entry name" value="YEATS domain"/>
    <property type="match status" value="1"/>
</dbReference>
<proteinExistence type="predicted"/>
<dbReference type="GO" id="GO:0000785">
    <property type="term" value="C:chromatin"/>
    <property type="evidence" value="ECO:0007669"/>
    <property type="project" value="UniProtKB-ARBA"/>
</dbReference>
<evidence type="ECO:0000256" key="5">
    <source>
        <dbReference type="PROSITE-ProRule" id="PRU00376"/>
    </source>
</evidence>
<dbReference type="GO" id="GO:0006355">
    <property type="term" value="P:regulation of DNA-templated transcription"/>
    <property type="evidence" value="ECO:0007669"/>
    <property type="project" value="InterPro"/>
</dbReference>
<keyword evidence="4 5" id="KW-0539">Nucleus</keyword>
<dbReference type="OrthoDB" id="16041at2759"/>
<dbReference type="PANTHER" id="PTHR47573">
    <property type="entry name" value="PROTEIN AF-9 HOMOLOG"/>
    <property type="match status" value="1"/>
</dbReference>
<dbReference type="InterPro" id="IPR038704">
    <property type="entry name" value="YEAST_sf"/>
</dbReference>
<dbReference type="InterPro" id="IPR005033">
    <property type="entry name" value="YEATS"/>
</dbReference>
<gene>
    <name evidence="8" type="ORF">MAM1_0003c00282</name>
</gene>
<feature type="domain" description="YEATS" evidence="7">
    <location>
        <begin position="7"/>
        <end position="156"/>
    </location>
</feature>
<dbReference type="PANTHER" id="PTHR47573:SF1">
    <property type="entry name" value="PROTEIN AF-9 HOMOLOG"/>
    <property type="match status" value="1"/>
</dbReference>
<dbReference type="AlphaFoldDB" id="A0A0C9MFY4"/>
<evidence type="ECO:0000259" key="7">
    <source>
        <dbReference type="PROSITE" id="PS51037"/>
    </source>
</evidence>
<dbReference type="STRING" id="91626.A0A0C9MFY4"/>
<keyword evidence="3" id="KW-0804">Transcription</keyword>
<dbReference type="PROSITE" id="PS51037">
    <property type="entry name" value="YEATS"/>
    <property type="match status" value="1"/>
</dbReference>
<evidence type="ECO:0000313" key="8">
    <source>
        <dbReference type="EMBL" id="GAN00858.1"/>
    </source>
</evidence>
<accession>A0A0C9MFY4</accession>
<evidence type="ECO:0000256" key="4">
    <source>
        <dbReference type="ARBA" id="ARBA00023242"/>
    </source>
</evidence>
<dbReference type="GO" id="GO:0005634">
    <property type="term" value="C:nucleus"/>
    <property type="evidence" value="ECO:0007669"/>
    <property type="project" value="UniProtKB-SubCell"/>
</dbReference>
<dbReference type="EMBL" id="DF836292">
    <property type="protein sequence ID" value="GAN00858.1"/>
    <property type="molecule type" value="Genomic_DNA"/>
</dbReference>
<evidence type="ECO:0000313" key="9">
    <source>
        <dbReference type="Proteomes" id="UP000053815"/>
    </source>
</evidence>
<evidence type="ECO:0000256" key="6">
    <source>
        <dbReference type="SAM" id="Coils"/>
    </source>
</evidence>
<evidence type="ECO:0000256" key="2">
    <source>
        <dbReference type="ARBA" id="ARBA00023015"/>
    </source>
</evidence>
<dbReference type="InterPro" id="IPR055129">
    <property type="entry name" value="YEATS_dom"/>
</dbReference>
<comment type="subcellular location">
    <subcellularLocation>
        <location evidence="5">Nucleus</location>
    </subcellularLocation>
</comment>
<feature type="coiled-coil region" evidence="6">
    <location>
        <begin position="179"/>
        <end position="206"/>
    </location>
</feature>
<protein>
    <recommendedName>
        <fullName evidence="1">Protein AF-9 homolog</fullName>
    </recommendedName>
</protein>
<organism evidence="8">
    <name type="scientific">Mucor ambiguus</name>
    <dbReference type="NCBI Taxonomy" id="91626"/>
    <lineage>
        <taxon>Eukaryota</taxon>
        <taxon>Fungi</taxon>
        <taxon>Fungi incertae sedis</taxon>
        <taxon>Mucoromycota</taxon>
        <taxon>Mucoromycotina</taxon>
        <taxon>Mucoromycetes</taxon>
        <taxon>Mucorales</taxon>
        <taxon>Mucorineae</taxon>
        <taxon>Mucoraceae</taxon>
        <taxon>Mucor</taxon>
    </lineage>
</organism>
<dbReference type="CDD" id="cd16908">
    <property type="entry name" value="YEATS_Yaf9_like"/>
    <property type="match status" value="1"/>
</dbReference>
<evidence type="ECO:0000256" key="3">
    <source>
        <dbReference type="ARBA" id="ARBA00023163"/>
    </source>
</evidence>
<keyword evidence="6" id="KW-0175">Coiled coil</keyword>
<evidence type="ECO:0000256" key="1">
    <source>
        <dbReference type="ARBA" id="ARBA00022408"/>
    </source>
</evidence>
<reference evidence="8" key="1">
    <citation type="submission" date="2014-09" db="EMBL/GenBank/DDBJ databases">
        <title>Draft genome sequence of an oleaginous Mucoromycotina fungus Mucor ambiguus NBRC6742.</title>
        <authorList>
            <person name="Takeda I."/>
            <person name="Yamane N."/>
            <person name="Morita T."/>
            <person name="Tamano K."/>
            <person name="Machida M."/>
            <person name="Baker S."/>
            <person name="Koike H."/>
        </authorList>
    </citation>
    <scope>NUCLEOTIDE SEQUENCE</scope>
    <source>
        <strain evidence="8">NBRC 6742</strain>
    </source>
</reference>
<keyword evidence="9" id="KW-1185">Reference proteome</keyword>
<name>A0A0C9MFY4_9FUNG</name>